<dbReference type="SUPFAM" id="SSF51905">
    <property type="entry name" value="FAD/NAD(P)-binding domain"/>
    <property type="match status" value="1"/>
</dbReference>
<dbReference type="EMBL" id="OGTP01000007">
    <property type="protein sequence ID" value="SPB15409.1"/>
    <property type="molecule type" value="Genomic_DNA"/>
</dbReference>
<dbReference type="Gene3D" id="3.50.50.60">
    <property type="entry name" value="FAD/NAD(P)-binding domain"/>
    <property type="match status" value="1"/>
</dbReference>
<proteinExistence type="predicted"/>
<dbReference type="OrthoDB" id="9790035at2"/>
<evidence type="ECO:0000313" key="1">
    <source>
        <dbReference type="EMBL" id="SPB15409.1"/>
    </source>
</evidence>
<protein>
    <submittedName>
        <fullName evidence="1">Epoxidase LasC</fullName>
        <ecNumber evidence="1">1.14.13.-</ecNumber>
    </submittedName>
</protein>
<dbReference type="Proteomes" id="UP000238169">
    <property type="component" value="Unassembled WGS sequence"/>
</dbReference>
<dbReference type="EC" id="1.14.13.-" evidence="1"/>
<gene>
    <name evidence="1" type="ORF">NOV72_02635</name>
</gene>
<organism evidence="1 2">
    <name type="scientific">Caballeronia novacaledonica</name>
    <dbReference type="NCBI Taxonomy" id="1544861"/>
    <lineage>
        <taxon>Bacteria</taxon>
        <taxon>Pseudomonadati</taxon>
        <taxon>Pseudomonadota</taxon>
        <taxon>Betaproteobacteria</taxon>
        <taxon>Burkholderiales</taxon>
        <taxon>Burkholderiaceae</taxon>
        <taxon>Caballeronia</taxon>
    </lineage>
</organism>
<keyword evidence="2" id="KW-1185">Reference proteome</keyword>
<keyword evidence="1" id="KW-0560">Oxidoreductase</keyword>
<dbReference type="PANTHER" id="PTHR43422:SF3">
    <property type="entry name" value="THIAMINE THIAZOLE SYNTHASE"/>
    <property type="match status" value="1"/>
</dbReference>
<dbReference type="InterPro" id="IPR036188">
    <property type="entry name" value="FAD/NAD-bd_sf"/>
</dbReference>
<evidence type="ECO:0000313" key="2">
    <source>
        <dbReference type="Proteomes" id="UP000238169"/>
    </source>
</evidence>
<reference evidence="2" key="1">
    <citation type="submission" date="2018-01" db="EMBL/GenBank/DDBJ databases">
        <authorList>
            <person name="Peeters C."/>
        </authorList>
    </citation>
    <scope>NUCLEOTIDE SEQUENCE [LARGE SCALE GENOMIC DNA]</scope>
</reference>
<name>A0A2U3I5N0_9BURK</name>
<dbReference type="GO" id="GO:0016491">
    <property type="term" value="F:oxidoreductase activity"/>
    <property type="evidence" value="ECO:0007669"/>
    <property type="project" value="UniProtKB-KW"/>
</dbReference>
<dbReference type="AlphaFoldDB" id="A0A2U3I5N0"/>
<accession>A0A2U3I5N0</accession>
<sequence>MSNRYSDKRAVVIGAGMGGLPAAQALADYFREVVVLERDFLPGDATPRPGVPQGKHPHGLLGGGLKALCELFPDFPSTLLQAGANSLDSGLEVRHEYPGQEPFPARDLGIATFTMTRPLLELAVRSRVQERANVVFRDGCRVVAIGATADGNAVASVSYKNRDGKLEILPADLVVDASGRAKPTLDFLQSTGREMPEETVIGVDFVYSTAVYTIPPDATPATKVVVTMPNAPEASRMGIVLLREDGKWFAALGGRGADTPPAGGDAFTAYAASLPTSSVYDAIKDATLHGHIEQFAFPESRRRHFSSTEEFPRGLIPIADSVCRFNPVYGQGMSAAAQEAVVLRKLLAAHAGDADPLAALGREFLSAIESIIENPWSLAALPDLAYRDARGKRPADLEKSIEHHMAVIQAARHDPDIHKQFIEVLNLLKPVAALKALPVMPKAIGEVVKAENSASN</sequence>
<dbReference type="PANTHER" id="PTHR43422">
    <property type="entry name" value="THIAMINE THIAZOLE SYNTHASE"/>
    <property type="match status" value="1"/>
</dbReference>